<name>A0ABW7IP48_9VIBR</name>
<sequence length="45" mass="4806">MNATAISNESSQAPIKPSFFNEVFFFAKASVVMAAIVLLVASAWV</sequence>
<dbReference type="RefSeq" id="WP_167360992.1">
    <property type="nucleotide sequence ID" value="NZ_JAPQMW010000003.1"/>
</dbReference>
<evidence type="ECO:0000256" key="1">
    <source>
        <dbReference type="SAM" id="Phobius"/>
    </source>
</evidence>
<evidence type="ECO:0000313" key="3">
    <source>
        <dbReference type="Proteomes" id="UP001607125"/>
    </source>
</evidence>
<feature type="transmembrane region" description="Helical" evidence="1">
    <location>
        <begin position="23"/>
        <end position="44"/>
    </location>
</feature>
<proteinExistence type="predicted"/>
<reference evidence="2 3" key="1">
    <citation type="submission" date="2024-10" db="EMBL/GenBank/DDBJ databases">
        <authorList>
            <person name="Yibar A."/>
            <person name="Saticioglu I.B."/>
            <person name="Duman M."/>
            <person name="Ajmi N."/>
            <person name="Gurler F."/>
            <person name="Ay H."/>
            <person name="Onuk E."/>
            <person name="Guler S."/>
            <person name="Romalde J.L."/>
        </authorList>
    </citation>
    <scope>NUCLEOTIDE SEQUENCE [LARGE SCALE GENOMIC DNA]</scope>
    <source>
        <strain evidence="2 3">1-TCBS-B</strain>
    </source>
</reference>
<evidence type="ECO:0000313" key="2">
    <source>
        <dbReference type="EMBL" id="MFH0263151.1"/>
    </source>
</evidence>
<keyword evidence="1" id="KW-0472">Membrane</keyword>
<dbReference type="EMBL" id="JBIHSF010000011">
    <property type="protein sequence ID" value="MFH0263151.1"/>
    <property type="molecule type" value="Genomic_DNA"/>
</dbReference>
<gene>
    <name evidence="2" type="ORF">ACGRH2_22415</name>
</gene>
<keyword evidence="1" id="KW-1133">Transmembrane helix</keyword>
<comment type="caution">
    <text evidence="2">The sequence shown here is derived from an EMBL/GenBank/DDBJ whole genome shotgun (WGS) entry which is preliminary data.</text>
</comment>
<dbReference type="Proteomes" id="UP001607125">
    <property type="component" value="Unassembled WGS sequence"/>
</dbReference>
<keyword evidence="1" id="KW-0812">Transmembrane</keyword>
<keyword evidence="3" id="KW-1185">Reference proteome</keyword>
<protein>
    <submittedName>
        <fullName evidence="2">Uncharacterized protein</fullName>
    </submittedName>
</protein>
<organism evidence="2 3">
    <name type="scientific">Vibrio barjaei</name>
    <dbReference type="NCBI Taxonomy" id="1676683"/>
    <lineage>
        <taxon>Bacteria</taxon>
        <taxon>Pseudomonadati</taxon>
        <taxon>Pseudomonadota</taxon>
        <taxon>Gammaproteobacteria</taxon>
        <taxon>Vibrionales</taxon>
        <taxon>Vibrionaceae</taxon>
        <taxon>Vibrio</taxon>
    </lineage>
</organism>
<accession>A0ABW7IP48</accession>